<sequence>MAEVITVQELHARFKAQDVGERRFIAMKCPICGTVQNMQSLLTAGAGETEDQVERYIGFSCVGRWTNAGPHKRGEPPGRGCDWTLGGLFKLHKLEVVNARGRREPYFEIATQEEAKALQAQQEAPAHG</sequence>
<dbReference type="Proteomes" id="UP000217311">
    <property type="component" value="Chromosome"/>
</dbReference>
<dbReference type="RefSeq" id="WP_096053429.1">
    <property type="nucleotide sequence ID" value="NZ_CP023315.3"/>
</dbReference>
<dbReference type="InterPro" id="IPR048166">
    <property type="entry name" value="VVA0879-like"/>
</dbReference>
<protein>
    <submittedName>
        <fullName evidence="1">Uncharacterized protein</fullName>
    </submittedName>
</protein>
<dbReference type="NCBIfam" id="NF041591">
    <property type="entry name" value="CxxC_VVA0879"/>
    <property type="match status" value="1"/>
</dbReference>
<evidence type="ECO:0000313" key="1">
    <source>
        <dbReference type="EMBL" id="ATC34079.1"/>
    </source>
</evidence>
<accession>A0A290MQ07</accession>
<evidence type="ECO:0000313" key="2">
    <source>
        <dbReference type="Proteomes" id="UP000217311"/>
    </source>
</evidence>
<reference evidence="2" key="1">
    <citation type="submission" date="2017-09" db="EMBL/GenBank/DDBJ databases">
        <title>Genome evolution observed in wild isolates of Caulobacter crescentus.</title>
        <authorList>
            <person name="Ely B."/>
            <person name="Wilson K."/>
            <person name="Scott D."/>
        </authorList>
    </citation>
    <scope>NUCLEOTIDE SEQUENCE [LARGE SCALE GENOMIC DNA]</scope>
    <source>
        <strain evidence="2">CB13b1a</strain>
    </source>
</reference>
<organism evidence="1 2">
    <name type="scientific">Caulobacter vibrioides</name>
    <name type="common">Caulobacter crescentus</name>
    <dbReference type="NCBI Taxonomy" id="155892"/>
    <lineage>
        <taxon>Bacteria</taxon>
        <taxon>Pseudomonadati</taxon>
        <taxon>Pseudomonadota</taxon>
        <taxon>Alphaproteobacteria</taxon>
        <taxon>Caulobacterales</taxon>
        <taxon>Caulobacteraceae</taxon>
        <taxon>Caulobacter</taxon>
    </lineage>
</organism>
<gene>
    <name evidence="1" type="ORF">CA606_18055</name>
</gene>
<dbReference type="AlphaFoldDB" id="A0A290MQ07"/>
<name>A0A290MQ07_CAUVI</name>
<dbReference type="EMBL" id="CP023315">
    <property type="protein sequence ID" value="ATC34079.1"/>
    <property type="molecule type" value="Genomic_DNA"/>
</dbReference>
<proteinExistence type="predicted"/>